<feature type="region of interest" description="Disordered" evidence="1">
    <location>
        <begin position="698"/>
        <end position="717"/>
    </location>
</feature>
<dbReference type="GO" id="GO:0016592">
    <property type="term" value="C:mediator complex"/>
    <property type="evidence" value="ECO:0007669"/>
    <property type="project" value="TreeGrafter"/>
</dbReference>
<name>U6L4K8_EIMTE</name>
<reference evidence="2" key="2">
    <citation type="submission" date="2013-10" db="EMBL/GenBank/DDBJ databases">
        <authorList>
            <person name="Aslett M."/>
        </authorList>
    </citation>
    <scope>NUCLEOTIDE SEQUENCE [LARGE SCALE GENOMIC DNA]</scope>
    <source>
        <strain evidence="2">Houghton</strain>
    </source>
</reference>
<reference evidence="2" key="1">
    <citation type="submission" date="2013-10" db="EMBL/GenBank/DDBJ databases">
        <title>Genomic analysis of the causative agents of coccidiosis in chickens.</title>
        <authorList>
            <person name="Reid A.J."/>
            <person name="Blake D."/>
            <person name="Billington K."/>
            <person name="Browne H."/>
            <person name="Dunn M."/>
            <person name="Hung S."/>
            <person name="Kawahara F."/>
            <person name="Miranda-Saavedra D."/>
            <person name="Mourier T."/>
            <person name="Nagra H."/>
            <person name="Otto T.D."/>
            <person name="Rawlings N."/>
            <person name="Sanchez A."/>
            <person name="Sanders M."/>
            <person name="Subramaniam C."/>
            <person name="Tay Y."/>
            <person name="Dear P."/>
            <person name="Doerig C."/>
            <person name="Gruber A."/>
            <person name="Parkinson J."/>
            <person name="Shirley M."/>
            <person name="Wan K.L."/>
            <person name="Berriman M."/>
            <person name="Tomley F."/>
            <person name="Pain A."/>
        </authorList>
    </citation>
    <scope>NUCLEOTIDE SEQUENCE [LARGE SCALE GENOMIC DNA]</scope>
    <source>
        <strain evidence="2">Houghton</strain>
    </source>
</reference>
<evidence type="ECO:0000313" key="2">
    <source>
        <dbReference type="EMBL" id="CDJ45081.1"/>
    </source>
</evidence>
<feature type="compositionally biased region" description="Low complexity" evidence="1">
    <location>
        <begin position="52"/>
        <end position="63"/>
    </location>
</feature>
<dbReference type="VEuPathDB" id="ToxoDB:ETH_00003935"/>
<dbReference type="PANTHER" id="PTHR46007">
    <property type="entry name" value="MEDIATOR OF RNA POLYMERASE II TRANSCRIPTION SUBUNIT 12"/>
    <property type="match status" value="1"/>
</dbReference>
<feature type="region of interest" description="Disordered" evidence="1">
    <location>
        <begin position="610"/>
        <end position="642"/>
    </location>
</feature>
<feature type="compositionally biased region" description="Low complexity" evidence="1">
    <location>
        <begin position="624"/>
        <end position="640"/>
    </location>
</feature>
<dbReference type="GO" id="GO:0003713">
    <property type="term" value="F:transcription coactivator activity"/>
    <property type="evidence" value="ECO:0007669"/>
    <property type="project" value="TreeGrafter"/>
</dbReference>
<dbReference type="InterPro" id="IPR051647">
    <property type="entry name" value="Mediator_comp_sub12"/>
</dbReference>
<dbReference type="PANTHER" id="PTHR46007:SF8">
    <property type="entry name" value="C2H2-TYPE DOMAIN-CONTAINING PROTEIN"/>
    <property type="match status" value="1"/>
</dbReference>
<gene>
    <name evidence="2" type="ORF">ETH_00003935</name>
</gene>
<dbReference type="OrthoDB" id="349245at2759"/>
<sequence length="761" mass="78492">MQLGIQSAAVLDPLGTAIARGPLLHGGSAAAAAAAATAAAADAEEWPVPVGQQQQQRPEEQQLQQQQQLAGSQRMQLQQTEQQQKMLVMLLHGFSAAERRHELCDKIFDCLLEPQEMAAGVEQDSSSSSSSSGSSAPALLPPAASAAAAGAVLPHAVAAIVALSLVKLKAFDRTDVIRAIAEAVMASDVTTFSPQQITNILYAFEQIEQHRWIGETGPAKRLVAEQHAAAATAAAAETEAAAAADAEAATDAAAGRDAAAEEKMVRRAAARLAGHATVRIKQLSPQLLGSAALSAARAALQGQQQQQFLLAAAFEVPALQLQGSSGLHASTALLAALVEGWMAFAGAAQGAPGEPPGGPPSGVGGPHWGLGLPVEAKRAVETATADLAAAGSSCSSGGNSSSSSLQRATRAADGLADADAAVAAAAAAAAAAQERVLFSRLARLDVPFLMAFANAVAAPRTCGAAAAAQQQQQQEQEQQQNETGFLNFRQQLQRFLPLTLLQEKTAAEVYRHAVPRQACGSPAYLLQHWRVSAAATAAAAAQLPEPQREMLQQGKLLPAAASATASAASFLVGELRCTDTAKVLQAPAAYARRLIAFAELAQPGRFSTSLREQQRLHASQSPGSSSSSSSSSNSSSSNSSALEAGPEQVLNALLSPLKANPGLFPSAVCAAAARVAMETGVGDPLFLERVLRRLACPGDQPGIKLPHSSSSSSSSRPEELLPAAAFLDLLRGAAAAAALTRPSREALETLWRRHRDSLLQR</sequence>
<feature type="compositionally biased region" description="Polar residues" evidence="1">
    <location>
        <begin position="610"/>
        <end position="623"/>
    </location>
</feature>
<organism evidence="2 3">
    <name type="scientific">Eimeria tenella</name>
    <name type="common">Coccidian parasite</name>
    <dbReference type="NCBI Taxonomy" id="5802"/>
    <lineage>
        <taxon>Eukaryota</taxon>
        <taxon>Sar</taxon>
        <taxon>Alveolata</taxon>
        <taxon>Apicomplexa</taxon>
        <taxon>Conoidasida</taxon>
        <taxon>Coccidia</taxon>
        <taxon>Eucoccidiorida</taxon>
        <taxon>Eimeriorina</taxon>
        <taxon>Eimeriidae</taxon>
        <taxon>Eimeria</taxon>
    </lineage>
</organism>
<dbReference type="AlphaFoldDB" id="U6L4K8"/>
<proteinExistence type="predicted"/>
<dbReference type="Proteomes" id="UP000030747">
    <property type="component" value="Unassembled WGS sequence"/>
</dbReference>
<feature type="compositionally biased region" description="Low complexity" evidence="1">
    <location>
        <begin position="125"/>
        <end position="140"/>
    </location>
</feature>
<feature type="non-terminal residue" evidence="2">
    <location>
        <position position="761"/>
    </location>
</feature>
<dbReference type="EMBL" id="HG677987">
    <property type="protein sequence ID" value="CDJ45081.1"/>
    <property type="molecule type" value="Genomic_DNA"/>
</dbReference>
<evidence type="ECO:0000313" key="3">
    <source>
        <dbReference type="Proteomes" id="UP000030747"/>
    </source>
</evidence>
<accession>U6L4K8</accession>
<evidence type="ECO:0000256" key="1">
    <source>
        <dbReference type="SAM" id="MobiDB-lite"/>
    </source>
</evidence>
<feature type="region of interest" description="Disordered" evidence="1">
    <location>
        <begin position="349"/>
        <end position="368"/>
    </location>
</feature>
<feature type="region of interest" description="Disordered" evidence="1">
    <location>
        <begin position="119"/>
        <end position="140"/>
    </location>
</feature>
<keyword evidence="3" id="KW-1185">Reference proteome</keyword>
<dbReference type="GeneID" id="25249995"/>
<dbReference type="RefSeq" id="XP_013235828.1">
    <property type="nucleotide sequence ID" value="XM_013380374.1"/>
</dbReference>
<protein>
    <submittedName>
        <fullName evidence="2">Uncharacterized protein</fullName>
    </submittedName>
</protein>
<dbReference type="VEuPathDB" id="ToxoDB:ETH2_0539100"/>
<feature type="region of interest" description="Disordered" evidence="1">
    <location>
        <begin position="43"/>
        <end position="63"/>
    </location>
</feature>
<dbReference type="GO" id="GO:0045944">
    <property type="term" value="P:positive regulation of transcription by RNA polymerase II"/>
    <property type="evidence" value="ECO:0007669"/>
    <property type="project" value="TreeGrafter"/>
</dbReference>